<dbReference type="GO" id="GO:0006355">
    <property type="term" value="P:regulation of DNA-templated transcription"/>
    <property type="evidence" value="ECO:0007669"/>
    <property type="project" value="InterPro"/>
</dbReference>
<dbReference type="InterPro" id="IPR013321">
    <property type="entry name" value="Arc_rbn_hlx_hlx"/>
</dbReference>
<dbReference type="InterPro" id="IPR007337">
    <property type="entry name" value="RelB/DinJ"/>
</dbReference>
<name>D6SM72_9BACT</name>
<sequence>MSSTTTSHNRVDPNIKRDADQIIKDMGITISDAHELFYRQIIANQGLPFFVAYRQINGSWHHLPGWQANVNCIGAIFL</sequence>
<proteinExistence type="predicted"/>
<dbReference type="Gene3D" id="1.10.1220.10">
    <property type="entry name" value="Met repressor-like"/>
    <property type="match status" value="1"/>
</dbReference>
<dbReference type="RefSeq" id="WP_008868912.1">
    <property type="nucleotide sequence ID" value="NZ_ACJN02000001.1"/>
</dbReference>
<dbReference type="OrthoDB" id="1666683at2"/>
<gene>
    <name evidence="1" type="ORF">Dthio_PD3218</name>
</gene>
<comment type="caution">
    <text evidence="1">The sequence shown here is derived from an EMBL/GenBank/DDBJ whole genome shotgun (WGS) entry which is preliminary data.</text>
</comment>
<evidence type="ECO:0000313" key="1">
    <source>
        <dbReference type="EMBL" id="EFI35783.1"/>
    </source>
</evidence>
<dbReference type="Pfam" id="PF04221">
    <property type="entry name" value="RelB"/>
    <property type="match status" value="1"/>
</dbReference>
<reference evidence="1" key="1">
    <citation type="submission" date="2010-05" db="EMBL/GenBank/DDBJ databases">
        <title>The draft genome of Desulfonatronospira thiodismutans ASO3-1.</title>
        <authorList>
            <consortium name="US DOE Joint Genome Institute (JGI-PGF)"/>
            <person name="Lucas S."/>
            <person name="Copeland A."/>
            <person name="Lapidus A."/>
            <person name="Cheng J.-F."/>
            <person name="Bruce D."/>
            <person name="Goodwin L."/>
            <person name="Pitluck S."/>
            <person name="Chertkov O."/>
            <person name="Brettin T."/>
            <person name="Detter J.C."/>
            <person name="Han C."/>
            <person name="Land M.L."/>
            <person name="Hauser L."/>
            <person name="Kyrpides N."/>
            <person name="Mikhailova N."/>
            <person name="Muyzer G."/>
            <person name="Woyke T."/>
        </authorList>
    </citation>
    <scope>NUCLEOTIDE SEQUENCE [LARGE SCALE GENOMIC DNA]</scope>
    <source>
        <strain evidence="1">ASO3-1</strain>
    </source>
</reference>
<dbReference type="AlphaFoldDB" id="D6SM72"/>
<organism evidence="1 2">
    <name type="scientific">Desulfonatronospira thiodismutans ASO3-1</name>
    <dbReference type="NCBI Taxonomy" id="555779"/>
    <lineage>
        <taxon>Bacteria</taxon>
        <taxon>Pseudomonadati</taxon>
        <taxon>Thermodesulfobacteriota</taxon>
        <taxon>Desulfovibrionia</taxon>
        <taxon>Desulfovibrionales</taxon>
        <taxon>Desulfonatronovibrionaceae</taxon>
        <taxon>Desulfonatronospira</taxon>
    </lineage>
</organism>
<dbReference type="EMBL" id="ACJN02000001">
    <property type="protein sequence ID" value="EFI35783.1"/>
    <property type="molecule type" value="Genomic_DNA"/>
</dbReference>
<protein>
    <submittedName>
        <fullName evidence="1">RelB antitoxin</fullName>
    </submittedName>
</protein>
<accession>D6SM72</accession>
<dbReference type="Proteomes" id="UP000005496">
    <property type="component" value="Unassembled WGS sequence"/>
</dbReference>
<keyword evidence="2" id="KW-1185">Reference proteome</keyword>
<evidence type="ECO:0000313" key="2">
    <source>
        <dbReference type="Proteomes" id="UP000005496"/>
    </source>
</evidence>
<dbReference type="NCBIfam" id="TIGR02384">
    <property type="entry name" value="RelB_DinJ"/>
    <property type="match status" value="1"/>
</dbReference>